<feature type="transmembrane region" description="Helical" evidence="1">
    <location>
        <begin position="60"/>
        <end position="80"/>
    </location>
</feature>
<dbReference type="Proteomes" id="UP001165561">
    <property type="component" value="Unassembled WGS sequence"/>
</dbReference>
<evidence type="ECO:0000256" key="1">
    <source>
        <dbReference type="SAM" id="Phobius"/>
    </source>
</evidence>
<dbReference type="EMBL" id="JARACI010001186">
    <property type="protein sequence ID" value="MDD9208049.1"/>
    <property type="molecule type" value="Genomic_DNA"/>
</dbReference>
<protein>
    <submittedName>
        <fullName evidence="2">ABC transporter permease subunit</fullName>
    </submittedName>
</protein>
<gene>
    <name evidence="2" type="ORF">PU560_16480</name>
</gene>
<keyword evidence="1" id="KW-0812">Transmembrane</keyword>
<accession>A0ABT5U1D8</accession>
<keyword evidence="1" id="KW-1133">Transmembrane helix</keyword>
<dbReference type="Pfam" id="PF12679">
    <property type="entry name" value="ABC2_membrane_2"/>
    <property type="match status" value="1"/>
</dbReference>
<name>A0ABT5U1D8_9MICO</name>
<organism evidence="2 3">
    <name type="scientific">Georgenia halotolerans</name>
    <dbReference type="NCBI Taxonomy" id="3028317"/>
    <lineage>
        <taxon>Bacteria</taxon>
        <taxon>Bacillati</taxon>
        <taxon>Actinomycetota</taxon>
        <taxon>Actinomycetes</taxon>
        <taxon>Micrococcales</taxon>
        <taxon>Bogoriellaceae</taxon>
        <taxon>Georgenia</taxon>
    </lineage>
</organism>
<dbReference type="PANTHER" id="PTHR37305">
    <property type="entry name" value="INTEGRAL MEMBRANE PROTEIN-RELATED"/>
    <property type="match status" value="1"/>
</dbReference>
<keyword evidence="1" id="KW-0472">Membrane</keyword>
<feature type="transmembrane region" description="Helical" evidence="1">
    <location>
        <begin position="135"/>
        <end position="157"/>
    </location>
</feature>
<dbReference type="PANTHER" id="PTHR37305:SF1">
    <property type="entry name" value="MEMBRANE PROTEIN"/>
    <property type="match status" value="1"/>
</dbReference>
<feature type="transmembrane region" description="Helical" evidence="1">
    <location>
        <begin position="101"/>
        <end position="123"/>
    </location>
</feature>
<comment type="caution">
    <text evidence="2">The sequence shown here is derived from an EMBL/GenBank/DDBJ whole genome shotgun (WGS) entry which is preliminary data.</text>
</comment>
<feature type="transmembrane region" description="Helical" evidence="1">
    <location>
        <begin position="20"/>
        <end position="40"/>
    </location>
</feature>
<proteinExistence type="predicted"/>
<feature type="transmembrane region" description="Helical" evidence="1">
    <location>
        <begin position="164"/>
        <end position="189"/>
    </location>
</feature>
<evidence type="ECO:0000313" key="2">
    <source>
        <dbReference type="EMBL" id="MDD9208049.1"/>
    </source>
</evidence>
<feature type="transmembrane region" description="Helical" evidence="1">
    <location>
        <begin position="209"/>
        <end position="236"/>
    </location>
</feature>
<sequence length="248" mass="25104">MNATVAQLTSRAVLGRRRALLLLLLPVALLLVCVVARALAGTADPAGEAGHALAAELLNGFGLAVVLPLLALIAGTGAIGPEIDDGSIVYLLAKPLRRSTIVVTKVLVAIGVVLLFGVVPVLIGGVVMTGELGEVALGSAVGSLAAGVAYSAVFLLLAVVSRNVVVVGLLYALIWESLIGQIVPGAQALSILQWSLALTEAVAGGDAEALGITSAVSLPVGAILLTLVTVGATWYASRRLRTIRLSED</sequence>
<keyword evidence="3" id="KW-1185">Reference proteome</keyword>
<reference evidence="2" key="1">
    <citation type="submission" date="2023-02" db="EMBL/GenBank/DDBJ databases">
        <title>Georgenia sp.10Sc9-8, isolated from a soil sample collected from the Taklamakan desert.</title>
        <authorList>
            <person name="Liu S."/>
        </authorList>
    </citation>
    <scope>NUCLEOTIDE SEQUENCE</scope>
    <source>
        <strain evidence="2">10Sc9-8</strain>
    </source>
</reference>
<evidence type="ECO:0000313" key="3">
    <source>
        <dbReference type="Proteomes" id="UP001165561"/>
    </source>
</evidence>